<dbReference type="KEGG" id="hnv:DDQ68_11035"/>
<proteinExistence type="predicted"/>
<evidence type="ECO:0000313" key="3">
    <source>
        <dbReference type="Proteomes" id="UP000245999"/>
    </source>
</evidence>
<dbReference type="SUPFAM" id="SSF51703">
    <property type="entry name" value="Cobalamin (vitamin B12)-dependent enzymes"/>
    <property type="match status" value="1"/>
</dbReference>
<dbReference type="GO" id="GO:0031419">
    <property type="term" value="F:cobalamin binding"/>
    <property type="evidence" value="ECO:0007669"/>
    <property type="project" value="InterPro"/>
</dbReference>
<gene>
    <name evidence="2" type="ORF">DDQ68_11035</name>
</gene>
<dbReference type="InterPro" id="IPR016176">
    <property type="entry name" value="Cbl-dep_enz_cat"/>
</dbReference>
<dbReference type="InterPro" id="IPR006099">
    <property type="entry name" value="MeMalonylCoA_mutase_a/b_cat"/>
</dbReference>
<feature type="domain" description="Methylmalonyl-CoA mutase alpha/beta chain catalytic" evidence="1">
    <location>
        <begin position="188"/>
        <end position="433"/>
    </location>
</feature>
<dbReference type="PANTHER" id="PTHR48101:SF1">
    <property type="entry name" value="METHYLMALONYL-COA MUTASE, LARGE SUBUNIT"/>
    <property type="match status" value="1"/>
</dbReference>
<reference evidence="3" key="1">
    <citation type="submission" date="2018-04" db="EMBL/GenBank/DDBJ databases">
        <title>Complete genome of Antarctic heterotrophic bacterium Hymenobacter nivis.</title>
        <authorList>
            <person name="Terashima M."/>
        </authorList>
    </citation>
    <scope>NUCLEOTIDE SEQUENCE [LARGE SCALE GENOMIC DNA]</scope>
    <source>
        <strain evidence="3">NBRC 111535</strain>
    </source>
</reference>
<dbReference type="Proteomes" id="UP000245999">
    <property type="component" value="Chromosome"/>
</dbReference>
<organism evidence="2 3">
    <name type="scientific">Hymenobacter nivis</name>
    <dbReference type="NCBI Taxonomy" id="1850093"/>
    <lineage>
        <taxon>Bacteria</taxon>
        <taxon>Pseudomonadati</taxon>
        <taxon>Bacteroidota</taxon>
        <taxon>Cytophagia</taxon>
        <taxon>Cytophagales</taxon>
        <taxon>Hymenobacteraceae</taxon>
        <taxon>Hymenobacter</taxon>
    </lineage>
</organism>
<keyword evidence="3" id="KW-1185">Reference proteome</keyword>
<dbReference type="RefSeq" id="WP_109656349.1">
    <property type="nucleotide sequence ID" value="NZ_CP029145.1"/>
</dbReference>
<evidence type="ECO:0000259" key="1">
    <source>
        <dbReference type="Pfam" id="PF01642"/>
    </source>
</evidence>
<protein>
    <recommendedName>
        <fullName evidence="1">Methylmalonyl-CoA mutase alpha/beta chain catalytic domain-containing protein</fullName>
    </recommendedName>
</protein>
<sequence>MSEPLPAPPVAFTEFPALTTAAWQARLARDLKGQDPAVLRWPLPGGPVLEPFYHREALDALGGPPAPLPFPARPWQNVPALPVPAGTDGHFEIERAVTSLAHGAEGVHFELATASAFDADYLAQRLPLGATFVGYTVAEGPDELLARLAAAAPGVALRGFLCFAPLLGPEGGTPPQYAGALRYCVALAQTWPDFRALAVNAAYFGNAGATGGQQLAYGLSTAAALLATLPDAATPLAAVTGALHWHVAVGPSYFPELAKLRALRRLWPTLLHAYGLPPAAAATLRVHAATATWTQTTLDPHTNLLRATTEAMSAVLGGADSLSVGTFDSLYAVPNEFSGRLARNLSLVLREEAHFGAVQDPAAGSYFVETLTDELARAAWALFQQTEAAGGLPEARPLVLEAVHATATATFQRIAAGKQVVVGTNRFENRAERFAFNPKKLLRSAAFDTTRATYPSEVLRLATALHFERRERKTRQAALVLLGAGVNRHIENSFWQSLPALERPELAASHPDGTLSFLFSSPEEATLMYATPEQFQRFARFLYRIPVERQMFMAPVLLSSDLATLQEALRVFGFQEMRVQGYTTEEVLARLQGR</sequence>
<dbReference type="PANTHER" id="PTHR48101">
    <property type="entry name" value="METHYLMALONYL-COA MUTASE, MITOCHONDRIAL-RELATED"/>
    <property type="match status" value="1"/>
</dbReference>
<name>A0A2Z3GNL6_9BACT</name>
<evidence type="ECO:0000313" key="2">
    <source>
        <dbReference type="EMBL" id="AWM33267.1"/>
    </source>
</evidence>
<accession>A0A2Z3GNL6</accession>
<dbReference type="EMBL" id="CP029145">
    <property type="protein sequence ID" value="AWM33267.1"/>
    <property type="molecule type" value="Genomic_DNA"/>
</dbReference>
<dbReference type="GO" id="GO:0016866">
    <property type="term" value="F:intramolecular transferase activity"/>
    <property type="evidence" value="ECO:0007669"/>
    <property type="project" value="InterPro"/>
</dbReference>
<dbReference type="Pfam" id="PF01642">
    <property type="entry name" value="MM_CoA_mutase"/>
    <property type="match status" value="1"/>
</dbReference>
<dbReference type="AlphaFoldDB" id="A0A2Z3GNL6"/>
<dbReference type="Gene3D" id="3.20.20.240">
    <property type="entry name" value="Methylmalonyl-CoA mutase"/>
    <property type="match status" value="1"/>
</dbReference>
<dbReference type="OrthoDB" id="9762378at2"/>